<organism evidence="1 2">
    <name type="scientific">Jejubacter calystegiae</name>
    <dbReference type="NCBI Taxonomy" id="2579935"/>
    <lineage>
        <taxon>Bacteria</taxon>
        <taxon>Pseudomonadati</taxon>
        <taxon>Pseudomonadota</taxon>
        <taxon>Gammaproteobacteria</taxon>
        <taxon>Enterobacterales</taxon>
        <taxon>Enterobacteriaceae</taxon>
        <taxon>Jejubacter</taxon>
    </lineage>
</organism>
<proteinExistence type="predicted"/>
<dbReference type="RefSeq" id="WP_138096477.1">
    <property type="nucleotide sequence ID" value="NZ_CP040428.1"/>
</dbReference>
<dbReference type="OrthoDB" id="6630811at2"/>
<dbReference type="AlphaFoldDB" id="A0A4P8YKF4"/>
<accession>A0A4P8YKF4</accession>
<dbReference type="EMBL" id="CP040428">
    <property type="protein sequence ID" value="QCT20603.1"/>
    <property type="molecule type" value="Genomic_DNA"/>
</dbReference>
<keyword evidence="2" id="KW-1185">Reference proteome</keyword>
<dbReference type="KEGG" id="izh:FEM41_13605"/>
<name>A0A4P8YKF4_9ENTR</name>
<evidence type="ECO:0000313" key="1">
    <source>
        <dbReference type="EMBL" id="QCT20603.1"/>
    </source>
</evidence>
<gene>
    <name evidence="1" type="ORF">FEM41_13605</name>
</gene>
<sequence length="167" mass="18807">MKNNTKNRKIDAAVQAHIDAIAAKFQPDDAELQRRINQAIARHNACNASQEFSGPPPVAMQIMQEKILDGWRFDGAAPNAVRFTPNGAHINIKLFKPHTLMESEQEDLRQRVELEYKEVMLADMEQAIDDLMADAAKDAQRRAEEQAAAEQVAMRERLRELLTGTDA</sequence>
<protein>
    <submittedName>
        <fullName evidence="1">Uncharacterized protein</fullName>
    </submittedName>
</protein>
<evidence type="ECO:0000313" key="2">
    <source>
        <dbReference type="Proteomes" id="UP000302163"/>
    </source>
</evidence>
<dbReference type="Proteomes" id="UP000302163">
    <property type="component" value="Chromosome"/>
</dbReference>
<reference evidence="1 2" key="1">
    <citation type="submission" date="2019-05" db="EMBL/GenBank/DDBJ databases">
        <title>Complete genome sequence of Izhakiella calystegiae KSNA2, an endophyte isolated from beach morning glory (Calystegia soldanella).</title>
        <authorList>
            <person name="Jiang L."/>
            <person name="Jeong J.C."/>
            <person name="Kim C.Y."/>
            <person name="Kim D.H."/>
            <person name="Kim S.W."/>
            <person name="Lee j."/>
        </authorList>
    </citation>
    <scope>NUCLEOTIDE SEQUENCE [LARGE SCALE GENOMIC DNA]</scope>
    <source>
        <strain evidence="1 2">KSNA2</strain>
    </source>
</reference>